<gene>
    <name evidence="1" type="ORF">PHYSODRAFT_375074</name>
</gene>
<dbReference type="Proteomes" id="UP000002640">
    <property type="component" value="Unassembled WGS sequence"/>
</dbReference>
<proteinExistence type="predicted"/>
<dbReference type="InParanoid" id="G4YGH3"/>
<dbReference type="AlphaFoldDB" id="G4YGH3"/>
<evidence type="ECO:0000313" key="2">
    <source>
        <dbReference type="Proteomes" id="UP000002640"/>
    </source>
</evidence>
<reference evidence="1 2" key="1">
    <citation type="journal article" date="2006" name="Science">
        <title>Phytophthora genome sequences uncover evolutionary origins and mechanisms of pathogenesis.</title>
        <authorList>
            <person name="Tyler B.M."/>
            <person name="Tripathy S."/>
            <person name="Zhang X."/>
            <person name="Dehal P."/>
            <person name="Jiang R.H."/>
            <person name="Aerts A."/>
            <person name="Arredondo F.D."/>
            <person name="Baxter L."/>
            <person name="Bensasson D."/>
            <person name="Beynon J.L."/>
            <person name="Chapman J."/>
            <person name="Damasceno C.M."/>
            <person name="Dorrance A.E."/>
            <person name="Dou D."/>
            <person name="Dickerman A.W."/>
            <person name="Dubchak I.L."/>
            <person name="Garbelotto M."/>
            <person name="Gijzen M."/>
            <person name="Gordon S.G."/>
            <person name="Govers F."/>
            <person name="Grunwald N.J."/>
            <person name="Huang W."/>
            <person name="Ivors K.L."/>
            <person name="Jones R.W."/>
            <person name="Kamoun S."/>
            <person name="Krampis K."/>
            <person name="Lamour K.H."/>
            <person name="Lee M.K."/>
            <person name="McDonald W.H."/>
            <person name="Medina M."/>
            <person name="Meijer H.J."/>
            <person name="Nordberg E.K."/>
            <person name="Maclean D.J."/>
            <person name="Ospina-Giraldo M.D."/>
            <person name="Morris P.F."/>
            <person name="Phuntumart V."/>
            <person name="Putnam N.H."/>
            <person name="Rash S."/>
            <person name="Rose J.K."/>
            <person name="Sakihama Y."/>
            <person name="Salamov A.A."/>
            <person name="Savidor A."/>
            <person name="Scheuring C.F."/>
            <person name="Smith B.M."/>
            <person name="Sobral B.W."/>
            <person name="Terry A."/>
            <person name="Torto-Alalibo T.A."/>
            <person name="Win J."/>
            <person name="Xu Z."/>
            <person name="Zhang H."/>
            <person name="Grigoriev I.V."/>
            <person name="Rokhsar D.S."/>
            <person name="Boore J.L."/>
        </authorList>
    </citation>
    <scope>NUCLEOTIDE SEQUENCE [LARGE SCALE GENOMIC DNA]</scope>
    <source>
        <strain evidence="1 2">P6497</strain>
    </source>
</reference>
<dbReference type="RefSeq" id="XP_009516361.1">
    <property type="nucleotide sequence ID" value="XM_009518066.1"/>
</dbReference>
<name>G4YGH3_PHYSP</name>
<dbReference type="KEGG" id="psoj:PHYSODRAFT_375074"/>
<dbReference type="EMBL" id="JH159151">
    <property type="protein sequence ID" value="EGZ29086.1"/>
    <property type="molecule type" value="Genomic_DNA"/>
</dbReference>
<evidence type="ECO:0000313" key="1">
    <source>
        <dbReference type="EMBL" id="EGZ29086.1"/>
    </source>
</evidence>
<evidence type="ECO:0008006" key="3">
    <source>
        <dbReference type="Google" id="ProtNLM"/>
    </source>
</evidence>
<feature type="non-terminal residue" evidence="1">
    <location>
        <position position="92"/>
    </location>
</feature>
<organism evidence="1 2">
    <name type="scientific">Phytophthora sojae (strain P6497)</name>
    <name type="common">Soybean stem and root rot agent</name>
    <name type="synonym">Phytophthora megasperma f. sp. glycines</name>
    <dbReference type="NCBI Taxonomy" id="1094619"/>
    <lineage>
        <taxon>Eukaryota</taxon>
        <taxon>Sar</taxon>
        <taxon>Stramenopiles</taxon>
        <taxon>Oomycota</taxon>
        <taxon>Peronosporomycetes</taxon>
        <taxon>Peronosporales</taxon>
        <taxon>Peronosporaceae</taxon>
        <taxon>Phytophthora</taxon>
    </lineage>
</organism>
<sequence>LARKWGVPAKHGDVPDAYVKADKEEELRIYIRVPQVIKIPEEILKERVVETDAEVVLELKKALYGLKQAGRLRSKLLLLKLVEIGFHQSLVD</sequence>
<dbReference type="OMA" id="CLYVEMI"/>
<feature type="non-terminal residue" evidence="1">
    <location>
        <position position="1"/>
    </location>
</feature>
<accession>G4YGH3</accession>
<keyword evidence="2" id="KW-1185">Reference proteome</keyword>
<dbReference type="GeneID" id="20650481"/>
<protein>
    <recommendedName>
        <fullName evidence="3">Reverse transcriptase Ty1/copia-type domain-containing protein</fullName>
    </recommendedName>
</protein>